<evidence type="ECO:0000313" key="2">
    <source>
        <dbReference type="Proteomes" id="UP001430356"/>
    </source>
</evidence>
<comment type="caution">
    <text evidence="1">The sequence shown here is derived from an EMBL/GenBank/DDBJ whole genome shotgun (WGS) entry which is preliminary data.</text>
</comment>
<proteinExistence type="predicted"/>
<sequence>MDSTYREPSSAAVPTSYAVLSLPSKAAMRRKGYNPEEVNYNGGLATHPLATWKTFNLPDGCTYKDAVTAVQTANAKPWGPVKIRLNFSDGRHEQFERAAPSVMDSFQSTTSYSPNDVFKAETMARSTTRRALQQPRLLPLVDKRGHHLSSKPIPRTFAPEELYKNCPPPVLCQPGYDFTPISYNAFLLRPQDPPLGVRNVQSNFMHSSCDYRPRSYLRPEETTGTTHASRHCHCDEVYQLGDHTVDYAVDGTTIDHRNRLVRKDYSPIGTLKANSSVVGRRHARNPRFGCTSAAGSAAATATQPSAGATAAAAAAADEETS</sequence>
<dbReference type="Proteomes" id="UP001430356">
    <property type="component" value="Unassembled WGS sequence"/>
</dbReference>
<protein>
    <recommendedName>
        <fullName evidence="3">Catalase</fullName>
    </recommendedName>
</protein>
<organism evidence="1 2">
    <name type="scientific">Novymonas esmeraldas</name>
    <dbReference type="NCBI Taxonomy" id="1808958"/>
    <lineage>
        <taxon>Eukaryota</taxon>
        <taxon>Discoba</taxon>
        <taxon>Euglenozoa</taxon>
        <taxon>Kinetoplastea</taxon>
        <taxon>Metakinetoplastina</taxon>
        <taxon>Trypanosomatida</taxon>
        <taxon>Trypanosomatidae</taxon>
        <taxon>Novymonas</taxon>
    </lineage>
</organism>
<dbReference type="EMBL" id="JAECZO010000128">
    <property type="protein sequence ID" value="KAK7198022.1"/>
    <property type="molecule type" value="Genomic_DNA"/>
</dbReference>
<name>A0AAW0EWX9_9TRYP</name>
<accession>A0AAW0EWX9</accession>
<evidence type="ECO:0008006" key="3">
    <source>
        <dbReference type="Google" id="ProtNLM"/>
    </source>
</evidence>
<dbReference type="AlphaFoldDB" id="A0AAW0EWX9"/>
<reference evidence="1 2" key="1">
    <citation type="journal article" date="2021" name="MBio">
        <title>A New Model Trypanosomatid, Novymonas esmeraldas: Genomic Perception of Its 'Candidatus Pandoraea novymonadis' Endosymbiont.</title>
        <authorList>
            <person name="Zakharova A."/>
            <person name="Saura A."/>
            <person name="Butenko A."/>
            <person name="Podesvova L."/>
            <person name="Warmusova S."/>
            <person name="Kostygov A.Y."/>
            <person name="Nenarokova A."/>
            <person name="Lukes J."/>
            <person name="Opperdoes F.R."/>
            <person name="Yurchenko V."/>
        </authorList>
    </citation>
    <scope>NUCLEOTIDE SEQUENCE [LARGE SCALE GENOMIC DNA]</scope>
    <source>
        <strain evidence="1 2">E262AT.01</strain>
    </source>
</reference>
<evidence type="ECO:0000313" key="1">
    <source>
        <dbReference type="EMBL" id="KAK7198022.1"/>
    </source>
</evidence>
<keyword evidence="2" id="KW-1185">Reference proteome</keyword>
<gene>
    <name evidence="1" type="ORF">NESM_000757600</name>
</gene>